<reference evidence="3" key="1">
    <citation type="journal article" date="2019" name="Int. J. Syst. Evol. Microbiol.">
        <title>The Global Catalogue of Microorganisms (GCM) 10K type strain sequencing project: providing services to taxonomists for standard genome sequencing and annotation.</title>
        <authorList>
            <consortium name="The Broad Institute Genomics Platform"/>
            <consortium name="The Broad Institute Genome Sequencing Center for Infectious Disease"/>
            <person name="Wu L."/>
            <person name="Ma J."/>
        </authorList>
    </citation>
    <scope>NUCLEOTIDE SEQUENCE [LARGE SCALE GENOMIC DNA]</scope>
    <source>
        <strain evidence="3">JCM 17986</strain>
    </source>
</reference>
<accession>A0ABP9I534</accession>
<organism evidence="2 3">
    <name type="scientific">Yinghuangia aomiensis</name>
    <dbReference type="NCBI Taxonomy" id="676205"/>
    <lineage>
        <taxon>Bacteria</taxon>
        <taxon>Bacillati</taxon>
        <taxon>Actinomycetota</taxon>
        <taxon>Actinomycetes</taxon>
        <taxon>Kitasatosporales</taxon>
        <taxon>Streptomycetaceae</taxon>
        <taxon>Yinghuangia</taxon>
    </lineage>
</organism>
<name>A0ABP9I534_9ACTN</name>
<comment type="caution">
    <text evidence="2">The sequence shown here is derived from an EMBL/GenBank/DDBJ whole genome shotgun (WGS) entry which is preliminary data.</text>
</comment>
<dbReference type="EMBL" id="BAABHS010000032">
    <property type="protein sequence ID" value="GAA4986969.1"/>
    <property type="molecule type" value="Genomic_DNA"/>
</dbReference>
<protein>
    <submittedName>
        <fullName evidence="2">DUF1838 domain-containing protein</fullName>
    </submittedName>
</protein>
<feature type="region of interest" description="Disordered" evidence="1">
    <location>
        <begin position="1"/>
        <end position="24"/>
    </location>
</feature>
<evidence type="ECO:0000313" key="3">
    <source>
        <dbReference type="Proteomes" id="UP001500466"/>
    </source>
</evidence>
<evidence type="ECO:0000313" key="2">
    <source>
        <dbReference type="EMBL" id="GAA4986969.1"/>
    </source>
</evidence>
<proteinExistence type="predicted"/>
<keyword evidence="3" id="KW-1185">Reference proteome</keyword>
<evidence type="ECO:0000256" key="1">
    <source>
        <dbReference type="SAM" id="MobiDB-lite"/>
    </source>
</evidence>
<gene>
    <name evidence="2" type="ORF">GCM10023205_67090</name>
</gene>
<sequence length="276" mass="31029">MSQVSERETPGGPAPDGPDLADPADNLRSFVRARASTGPEDTVVWWTGNVHSQAPGENHRHLFRFEGFNVGRMVEVDGGWRFLAREAAFYQDPRTGGILDSWTDPDTGAEHEVLHIWNDPVNQDLLLDGPRGPWRAPVTEVGGDVMWAQDILLAYPSPLPVAAYPDNSADDVYRAAELFQFFCRRADLDAADLPSVPCHFSWTRLAPWLPWMRRGARPGGLVYHCHGAKLGGYDELPEHLRKYVAAHDPRFAHSPEEWSAPNETSWTYFRKRHPQG</sequence>
<dbReference type="Proteomes" id="UP001500466">
    <property type="component" value="Unassembled WGS sequence"/>
</dbReference>
<dbReference type="Pfam" id="PF08894">
    <property type="entry name" value="DUF1838"/>
    <property type="match status" value="1"/>
</dbReference>
<dbReference type="InterPro" id="IPR014990">
    <property type="entry name" value="DUF1838"/>
</dbReference>